<dbReference type="Gene3D" id="3.90.1150.10">
    <property type="entry name" value="Aspartate Aminotransferase, domain 1"/>
    <property type="match status" value="1"/>
</dbReference>
<evidence type="ECO:0000256" key="3">
    <source>
        <dbReference type="ARBA" id="ARBA00022898"/>
    </source>
</evidence>
<keyword evidence="6" id="KW-1185">Reference proteome</keyword>
<keyword evidence="5" id="KW-0808">Transferase</keyword>
<name>A0ABT3KSM7_9BURK</name>
<dbReference type="RefSeq" id="WP_265282061.1">
    <property type="nucleotide sequence ID" value="NZ_QZCW01000002.1"/>
</dbReference>
<dbReference type="GO" id="GO:0008483">
    <property type="term" value="F:transaminase activity"/>
    <property type="evidence" value="ECO:0007669"/>
    <property type="project" value="UniProtKB-KW"/>
</dbReference>
<dbReference type="InterPro" id="IPR049704">
    <property type="entry name" value="Aminotrans_3_PPA_site"/>
</dbReference>
<evidence type="ECO:0000313" key="5">
    <source>
        <dbReference type="EMBL" id="MCW5321318.1"/>
    </source>
</evidence>
<accession>A0ABT3KSM7</accession>
<dbReference type="PANTHER" id="PTHR43094">
    <property type="entry name" value="AMINOTRANSFERASE"/>
    <property type="match status" value="1"/>
</dbReference>
<proteinExistence type="inferred from homology"/>
<dbReference type="InterPro" id="IPR015421">
    <property type="entry name" value="PyrdxlP-dep_Trfase_major"/>
</dbReference>
<dbReference type="SUPFAM" id="SSF53383">
    <property type="entry name" value="PLP-dependent transferases"/>
    <property type="match status" value="1"/>
</dbReference>
<dbReference type="InterPro" id="IPR015424">
    <property type="entry name" value="PyrdxlP-dep_Trfase"/>
</dbReference>
<evidence type="ECO:0000313" key="6">
    <source>
        <dbReference type="Proteomes" id="UP001208935"/>
    </source>
</evidence>
<evidence type="ECO:0000256" key="4">
    <source>
        <dbReference type="RuleBase" id="RU003560"/>
    </source>
</evidence>
<evidence type="ECO:0000256" key="1">
    <source>
        <dbReference type="ARBA" id="ARBA00001933"/>
    </source>
</evidence>
<dbReference type="CDD" id="cd00610">
    <property type="entry name" value="OAT_like"/>
    <property type="match status" value="1"/>
</dbReference>
<dbReference type="InterPro" id="IPR015422">
    <property type="entry name" value="PyrdxlP-dep_Trfase_small"/>
</dbReference>
<dbReference type="Gene3D" id="3.40.640.10">
    <property type="entry name" value="Type I PLP-dependent aspartate aminotransferase-like (Major domain)"/>
    <property type="match status" value="1"/>
</dbReference>
<protein>
    <submittedName>
        <fullName evidence="5">Aminotransferase class III-fold pyridoxal phosphate-dependent enzyme</fullName>
    </submittedName>
</protein>
<comment type="similarity">
    <text evidence="2 4">Belongs to the class-III pyridoxal-phosphate-dependent aminotransferase family.</text>
</comment>
<comment type="cofactor">
    <cofactor evidence="1">
        <name>pyridoxal 5'-phosphate</name>
        <dbReference type="ChEBI" id="CHEBI:597326"/>
    </cofactor>
</comment>
<organism evidence="5 6">
    <name type="scientific">Verminephrobacter aporrectodeae subsp. tuberculatae</name>
    <dbReference type="NCBI Taxonomy" id="1110392"/>
    <lineage>
        <taxon>Bacteria</taxon>
        <taxon>Pseudomonadati</taxon>
        <taxon>Pseudomonadota</taxon>
        <taxon>Betaproteobacteria</taxon>
        <taxon>Burkholderiales</taxon>
        <taxon>Comamonadaceae</taxon>
        <taxon>Verminephrobacter</taxon>
    </lineage>
</organism>
<dbReference type="Proteomes" id="UP001208935">
    <property type="component" value="Unassembled WGS sequence"/>
</dbReference>
<gene>
    <name evidence="5" type="ORF">D5039_09210</name>
</gene>
<sequence>MPDHLFYQSAVKLPTIARAQGVYAWDVDGKRYVDACSGAIVAQIGHGHPAVRAAMLDQLDKVAFAYRTQFENQPALDLAQRLVDLGGGRFDRVFFSSGGSESVESALKIARQYWVCRGEPQRKVFIARKPSYHGATMGALSMTSYTPLTQPFAPMFPLYPKVASPTQYRVPAGRSVAEHALACADELEAAILEAGAAHVAAFIAEPIGGASTGAEVPHAGYFSRIREICSRHGVLLILDEVMTGMGRTGRWFGYEHWDVRADIVCLAKGLGAGYYPVSAIMTRAEVTDPVLAAGGFQHGYTYAGNPLASATALAVIDVIEREGLVENAASTGAYLLQSLEQLASRHGFIGDVRGRGFLLAVEYVADRASKEPFAPALCFGDAITRAARDCGLIVYPRKSLMGETGDHTLIAPPLITTPAQCDEIVDLLDAACTAVQRTADAR</sequence>
<dbReference type="EMBL" id="QZCW01000002">
    <property type="protein sequence ID" value="MCW5321318.1"/>
    <property type="molecule type" value="Genomic_DNA"/>
</dbReference>
<evidence type="ECO:0000256" key="2">
    <source>
        <dbReference type="ARBA" id="ARBA00008954"/>
    </source>
</evidence>
<reference evidence="6" key="1">
    <citation type="submission" date="2023-07" db="EMBL/GenBank/DDBJ databases">
        <title>Verminephrobacter genomes.</title>
        <authorList>
            <person name="Lund M.B."/>
        </authorList>
    </citation>
    <scope>NUCLEOTIDE SEQUENCE [LARGE SCALE GENOMIC DNA]</scope>
    <source>
        <strain evidence="6">AtM5-05</strain>
    </source>
</reference>
<dbReference type="PANTHER" id="PTHR43094:SF1">
    <property type="entry name" value="AMINOTRANSFERASE CLASS-III"/>
    <property type="match status" value="1"/>
</dbReference>
<dbReference type="Pfam" id="PF00202">
    <property type="entry name" value="Aminotran_3"/>
    <property type="match status" value="1"/>
</dbReference>
<dbReference type="PROSITE" id="PS00600">
    <property type="entry name" value="AA_TRANSFER_CLASS_3"/>
    <property type="match status" value="1"/>
</dbReference>
<keyword evidence="5" id="KW-0032">Aminotransferase</keyword>
<dbReference type="InterPro" id="IPR005814">
    <property type="entry name" value="Aminotrans_3"/>
</dbReference>
<keyword evidence="3 4" id="KW-0663">Pyridoxal phosphate</keyword>
<comment type="caution">
    <text evidence="5">The sequence shown here is derived from an EMBL/GenBank/DDBJ whole genome shotgun (WGS) entry which is preliminary data.</text>
</comment>